<dbReference type="STRING" id="1798664.A3C93_04615"/>
<dbReference type="Proteomes" id="UP000178636">
    <property type="component" value="Unassembled WGS sequence"/>
</dbReference>
<sequence>MAKKSKLCSGDWLVDWFFRKFVTILNHPDFEVIGVAHLKMRGTRKRKVEVYAYMDGLSLHYNTSRVFHSSRERLGVTLCHELFHVLLKQGIISDVKTIELYGIKPTTHRDVYTLERIWYRFNEAQQELLLSYFPKQHHATPR</sequence>
<evidence type="ECO:0000313" key="1">
    <source>
        <dbReference type="EMBL" id="OGZ12436.1"/>
    </source>
</evidence>
<evidence type="ECO:0000313" key="2">
    <source>
        <dbReference type="Proteomes" id="UP000178636"/>
    </source>
</evidence>
<protein>
    <submittedName>
        <fullName evidence="1">Uncharacterized protein</fullName>
    </submittedName>
</protein>
<organism evidence="1 2">
    <name type="scientific">Candidatus Lloydbacteria bacterium RIFCSPHIGHO2_02_FULL_54_17</name>
    <dbReference type="NCBI Taxonomy" id="1798664"/>
    <lineage>
        <taxon>Bacteria</taxon>
        <taxon>Candidatus Lloydiibacteriota</taxon>
    </lineage>
</organism>
<proteinExistence type="predicted"/>
<gene>
    <name evidence="1" type="ORF">A3C93_04615</name>
</gene>
<comment type="caution">
    <text evidence="1">The sequence shown here is derived from an EMBL/GenBank/DDBJ whole genome shotgun (WGS) entry which is preliminary data.</text>
</comment>
<reference evidence="1 2" key="1">
    <citation type="journal article" date="2016" name="Nat. Commun.">
        <title>Thousands of microbial genomes shed light on interconnected biogeochemical processes in an aquifer system.</title>
        <authorList>
            <person name="Anantharaman K."/>
            <person name="Brown C.T."/>
            <person name="Hug L.A."/>
            <person name="Sharon I."/>
            <person name="Castelle C.J."/>
            <person name="Probst A.J."/>
            <person name="Thomas B.C."/>
            <person name="Singh A."/>
            <person name="Wilkins M.J."/>
            <person name="Karaoz U."/>
            <person name="Brodie E.L."/>
            <person name="Williams K.H."/>
            <person name="Hubbard S.S."/>
            <person name="Banfield J.F."/>
        </authorList>
    </citation>
    <scope>NUCLEOTIDE SEQUENCE [LARGE SCALE GENOMIC DNA]</scope>
</reference>
<accession>A0A1G2DFT3</accession>
<dbReference type="AlphaFoldDB" id="A0A1G2DFT3"/>
<dbReference type="EMBL" id="MHLO01000018">
    <property type="protein sequence ID" value="OGZ12436.1"/>
    <property type="molecule type" value="Genomic_DNA"/>
</dbReference>
<name>A0A1G2DFT3_9BACT</name>